<protein>
    <submittedName>
        <fullName evidence="1">Uncharacterized protein</fullName>
    </submittedName>
</protein>
<organism evidence="1 2">
    <name type="scientific">Saccharopolyspora gregorii</name>
    <dbReference type="NCBI Taxonomy" id="33914"/>
    <lineage>
        <taxon>Bacteria</taxon>
        <taxon>Bacillati</taxon>
        <taxon>Actinomycetota</taxon>
        <taxon>Actinomycetes</taxon>
        <taxon>Pseudonocardiales</taxon>
        <taxon>Pseudonocardiaceae</taxon>
        <taxon>Saccharopolyspora</taxon>
    </lineage>
</organism>
<evidence type="ECO:0000313" key="2">
    <source>
        <dbReference type="Proteomes" id="UP001500483"/>
    </source>
</evidence>
<reference evidence="2" key="1">
    <citation type="journal article" date="2019" name="Int. J. Syst. Evol. Microbiol.">
        <title>The Global Catalogue of Microorganisms (GCM) 10K type strain sequencing project: providing services to taxonomists for standard genome sequencing and annotation.</title>
        <authorList>
            <consortium name="The Broad Institute Genomics Platform"/>
            <consortium name="The Broad Institute Genome Sequencing Center for Infectious Disease"/>
            <person name="Wu L."/>
            <person name="Ma J."/>
        </authorList>
    </citation>
    <scope>NUCLEOTIDE SEQUENCE [LARGE SCALE GENOMIC DNA]</scope>
    <source>
        <strain evidence="2">JCM 9687</strain>
    </source>
</reference>
<dbReference type="RefSeq" id="WP_344926583.1">
    <property type="nucleotide sequence ID" value="NZ_BAAAYK010000038.1"/>
</dbReference>
<proteinExistence type="predicted"/>
<name>A0ABP6RQ22_9PSEU</name>
<comment type="caution">
    <text evidence="1">The sequence shown here is derived from an EMBL/GenBank/DDBJ whole genome shotgun (WGS) entry which is preliminary data.</text>
</comment>
<dbReference type="EMBL" id="BAAAYK010000038">
    <property type="protein sequence ID" value="GAA3357575.1"/>
    <property type="molecule type" value="Genomic_DNA"/>
</dbReference>
<dbReference type="Proteomes" id="UP001500483">
    <property type="component" value="Unassembled WGS sequence"/>
</dbReference>
<accession>A0ABP6RQ22</accession>
<sequence length="170" mass="18492">MPEPSLRISGVAGVSHHQLFLFDARTGIEDVRRPSWREGAGLAAAEPGLLALCTGIHTGSIALAVELWDGAPPHEPGWEDVVEVPLRVSPGELRVGLLLEEPPPELRVPLPIGGPRCRARVHATGRDVDYDCAASEPVEEHLVRLWETEVEDPIRVLRATSGCATWRLGR</sequence>
<keyword evidence="2" id="KW-1185">Reference proteome</keyword>
<gene>
    <name evidence="1" type="ORF">GCM10020366_26190</name>
</gene>
<evidence type="ECO:0000313" key="1">
    <source>
        <dbReference type="EMBL" id="GAA3357575.1"/>
    </source>
</evidence>